<dbReference type="GO" id="GO:0005829">
    <property type="term" value="C:cytosol"/>
    <property type="evidence" value="ECO:0007669"/>
    <property type="project" value="TreeGrafter"/>
</dbReference>
<evidence type="ECO:0000313" key="9">
    <source>
        <dbReference type="Proteomes" id="UP000559182"/>
    </source>
</evidence>
<comment type="caution">
    <text evidence="8">The sequence shown here is derived from an EMBL/GenBank/DDBJ whole genome shotgun (WGS) entry which is preliminary data.</text>
</comment>
<evidence type="ECO:0000256" key="3">
    <source>
        <dbReference type="ARBA" id="ARBA00022723"/>
    </source>
</evidence>
<keyword evidence="5" id="KW-0411">Iron-sulfur</keyword>
<evidence type="ECO:0000256" key="4">
    <source>
        <dbReference type="ARBA" id="ARBA00023004"/>
    </source>
</evidence>
<dbReference type="InterPro" id="IPR001055">
    <property type="entry name" value="Adrenodoxin-like"/>
</dbReference>
<dbReference type="EMBL" id="JACHVQ010000001">
    <property type="protein sequence ID" value="MBB2891941.1"/>
    <property type="molecule type" value="Genomic_DNA"/>
</dbReference>
<evidence type="ECO:0000256" key="2">
    <source>
        <dbReference type="ARBA" id="ARBA00022714"/>
    </source>
</evidence>
<dbReference type="InterPro" id="IPR018298">
    <property type="entry name" value="Adrenodoxin_Fe-S_BS"/>
</dbReference>
<evidence type="ECO:0000259" key="7">
    <source>
        <dbReference type="PROSITE" id="PS51085"/>
    </source>
</evidence>
<comment type="cofactor">
    <cofactor evidence="6">
        <name>[2Fe-2S] cluster</name>
        <dbReference type="ChEBI" id="CHEBI:190135"/>
    </cofactor>
</comment>
<sequence>MPQVTYTDHTGESRTVDATVGDSVMETAVRNGVPGIVAECGGSLSCATCHVYVDEADLASLPPMEEMEDEMLWGAADERRDNSRLSCQLKIAEGSDLHVTTPTTQV</sequence>
<keyword evidence="4" id="KW-0408">Iron</keyword>
<gene>
    <name evidence="8" type="ORF">FHU39_001925</name>
</gene>
<name>A0A839NB43_9MICO</name>
<dbReference type="GO" id="GO:0140647">
    <property type="term" value="P:P450-containing electron transport chain"/>
    <property type="evidence" value="ECO:0007669"/>
    <property type="project" value="InterPro"/>
</dbReference>
<dbReference type="GO" id="GO:0051537">
    <property type="term" value="F:2 iron, 2 sulfur cluster binding"/>
    <property type="evidence" value="ECO:0007669"/>
    <property type="project" value="UniProtKB-KW"/>
</dbReference>
<evidence type="ECO:0000256" key="6">
    <source>
        <dbReference type="ARBA" id="ARBA00034078"/>
    </source>
</evidence>
<dbReference type="PROSITE" id="PS00814">
    <property type="entry name" value="ADX"/>
    <property type="match status" value="1"/>
</dbReference>
<proteinExistence type="inferred from homology"/>
<dbReference type="PROSITE" id="PS51085">
    <property type="entry name" value="2FE2S_FER_2"/>
    <property type="match status" value="1"/>
</dbReference>
<comment type="similarity">
    <text evidence="1">Belongs to the adrenodoxin/putidaredoxin family.</text>
</comment>
<dbReference type="RefSeq" id="WP_183320138.1">
    <property type="nucleotide sequence ID" value="NZ_JACHVQ010000001.1"/>
</dbReference>
<evidence type="ECO:0000313" key="8">
    <source>
        <dbReference type="EMBL" id="MBB2891941.1"/>
    </source>
</evidence>
<dbReference type="Proteomes" id="UP000559182">
    <property type="component" value="Unassembled WGS sequence"/>
</dbReference>
<evidence type="ECO:0000256" key="1">
    <source>
        <dbReference type="ARBA" id="ARBA00010914"/>
    </source>
</evidence>
<dbReference type="GO" id="GO:0046872">
    <property type="term" value="F:metal ion binding"/>
    <property type="evidence" value="ECO:0007669"/>
    <property type="project" value="UniProtKB-KW"/>
</dbReference>
<dbReference type="PANTHER" id="PTHR23426:SF65">
    <property type="entry name" value="FERREDOXIN-2, MITOCHONDRIAL"/>
    <property type="match status" value="1"/>
</dbReference>
<protein>
    <submittedName>
        <fullName evidence="8">2Fe-2S ferredoxin</fullName>
    </submittedName>
</protein>
<dbReference type="AlphaFoldDB" id="A0A839NB43"/>
<dbReference type="InterPro" id="IPR012675">
    <property type="entry name" value="Beta-grasp_dom_sf"/>
</dbReference>
<dbReference type="Pfam" id="PF00111">
    <property type="entry name" value="Fer2"/>
    <property type="match status" value="1"/>
</dbReference>
<dbReference type="InterPro" id="IPR036010">
    <property type="entry name" value="2Fe-2S_ferredoxin-like_sf"/>
</dbReference>
<dbReference type="InterPro" id="IPR001041">
    <property type="entry name" value="2Fe-2S_ferredoxin-type"/>
</dbReference>
<dbReference type="SUPFAM" id="SSF54292">
    <property type="entry name" value="2Fe-2S ferredoxin-like"/>
    <property type="match status" value="1"/>
</dbReference>
<dbReference type="PRINTS" id="PR00355">
    <property type="entry name" value="ADRENODOXIN"/>
</dbReference>
<keyword evidence="2" id="KW-0001">2Fe-2S</keyword>
<organism evidence="8 9">
    <name type="scientific">Flexivirga oryzae</name>
    <dbReference type="NCBI Taxonomy" id="1794944"/>
    <lineage>
        <taxon>Bacteria</taxon>
        <taxon>Bacillati</taxon>
        <taxon>Actinomycetota</taxon>
        <taxon>Actinomycetes</taxon>
        <taxon>Micrococcales</taxon>
        <taxon>Dermacoccaceae</taxon>
        <taxon>Flexivirga</taxon>
    </lineage>
</organism>
<accession>A0A839NB43</accession>
<dbReference type="PANTHER" id="PTHR23426">
    <property type="entry name" value="FERREDOXIN/ADRENODOXIN"/>
    <property type="match status" value="1"/>
</dbReference>
<dbReference type="GO" id="GO:0009055">
    <property type="term" value="F:electron transfer activity"/>
    <property type="evidence" value="ECO:0007669"/>
    <property type="project" value="TreeGrafter"/>
</dbReference>
<keyword evidence="3" id="KW-0479">Metal-binding</keyword>
<keyword evidence="9" id="KW-1185">Reference proteome</keyword>
<dbReference type="Gene3D" id="3.10.20.30">
    <property type="match status" value="1"/>
</dbReference>
<dbReference type="CDD" id="cd00207">
    <property type="entry name" value="fer2"/>
    <property type="match status" value="1"/>
</dbReference>
<evidence type="ECO:0000256" key="5">
    <source>
        <dbReference type="ARBA" id="ARBA00023014"/>
    </source>
</evidence>
<reference evidence="8 9" key="1">
    <citation type="submission" date="2020-08" db="EMBL/GenBank/DDBJ databases">
        <title>Sequencing the genomes of 1000 actinobacteria strains.</title>
        <authorList>
            <person name="Klenk H.-P."/>
        </authorList>
    </citation>
    <scope>NUCLEOTIDE SEQUENCE [LARGE SCALE GENOMIC DNA]</scope>
    <source>
        <strain evidence="8 9">DSM 105369</strain>
    </source>
</reference>
<feature type="domain" description="2Fe-2S ferredoxin-type" evidence="7">
    <location>
        <begin position="2"/>
        <end position="105"/>
    </location>
</feature>